<sequence>MAAANFSMAILSVQEGMLTALLQIIASDAIELLFRLAQQPHSYLKHPATKPAPTYFPSINTTLFPTLVTVTDGVLNKCIVSDSFGETLVPYRGDGFVDDIPSAEEADYFISAYLYASSLPFPWLPDQTTYFAVPLVHRTIKQTTHDVDVIVQEDETPNLLFVALEFVLRSNWLITGGS</sequence>
<dbReference type="EMBL" id="KV448979">
    <property type="protein sequence ID" value="OAX32545.1"/>
    <property type="molecule type" value="Genomic_DNA"/>
</dbReference>
<accession>A0A1B7MIW8</accession>
<name>A0A1B7MIW8_9AGAM</name>
<dbReference type="AlphaFoldDB" id="A0A1B7MIW8"/>
<evidence type="ECO:0000313" key="1">
    <source>
        <dbReference type="EMBL" id="OAX32545.1"/>
    </source>
</evidence>
<evidence type="ECO:0000313" key="2">
    <source>
        <dbReference type="Proteomes" id="UP000092154"/>
    </source>
</evidence>
<protein>
    <submittedName>
        <fullName evidence="1">Uncharacterized protein</fullName>
    </submittedName>
</protein>
<proteinExistence type="predicted"/>
<gene>
    <name evidence="1" type="ORF">K503DRAFT_805143</name>
</gene>
<reference evidence="1 2" key="1">
    <citation type="submission" date="2016-06" db="EMBL/GenBank/DDBJ databases">
        <title>Comparative genomics of the ectomycorrhizal sister species Rhizopogon vinicolor and Rhizopogon vesiculosus (Basidiomycota: Boletales) reveals a divergence of the mating type B locus.</title>
        <authorList>
            <consortium name="DOE Joint Genome Institute"/>
            <person name="Mujic A.B."/>
            <person name="Kuo A."/>
            <person name="Tritt A."/>
            <person name="Lipzen A."/>
            <person name="Chen C."/>
            <person name="Johnson J."/>
            <person name="Sharma A."/>
            <person name="Barry K."/>
            <person name="Grigoriev I.V."/>
            <person name="Spatafora J.W."/>
        </authorList>
    </citation>
    <scope>NUCLEOTIDE SEQUENCE [LARGE SCALE GENOMIC DNA]</scope>
    <source>
        <strain evidence="1 2">AM-OR11-026</strain>
    </source>
</reference>
<dbReference type="InParanoid" id="A0A1B7MIW8"/>
<dbReference type="Proteomes" id="UP000092154">
    <property type="component" value="Unassembled WGS sequence"/>
</dbReference>
<keyword evidence="2" id="KW-1185">Reference proteome</keyword>
<organism evidence="1 2">
    <name type="scientific">Rhizopogon vinicolor AM-OR11-026</name>
    <dbReference type="NCBI Taxonomy" id="1314800"/>
    <lineage>
        <taxon>Eukaryota</taxon>
        <taxon>Fungi</taxon>
        <taxon>Dikarya</taxon>
        <taxon>Basidiomycota</taxon>
        <taxon>Agaricomycotina</taxon>
        <taxon>Agaricomycetes</taxon>
        <taxon>Agaricomycetidae</taxon>
        <taxon>Boletales</taxon>
        <taxon>Suillineae</taxon>
        <taxon>Rhizopogonaceae</taxon>
        <taxon>Rhizopogon</taxon>
    </lineage>
</organism>